<feature type="domain" description="Carrier" evidence="7">
    <location>
        <begin position="1632"/>
        <end position="1709"/>
    </location>
</feature>
<dbReference type="NCBIfam" id="NF003417">
    <property type="entry name" value="PRK04813.1"/>
    <property type="match status" value="3"/>
</dbReference>
<evidence type="ECO:0000313" key="9">
    <source>
        <dbReference type="Proteomes" id="UP000073492"/>
    </source>
</evidence>
<evidence type="ECO:0000256" key="4">
    <source>
        <dbReference type="ARBA" id="ARBA00022598"/>
    </source>
</evidence>
<feature type="domain" description="Carrier" evidence="7">
    <location>
        <begin position="2189"/>
        <end position="2265"/>
    </location>
</feature>
<dbReference type="InterPro" id="IPR020845">
    <property type="entry name" value="AMP-binding_CS"/>
</dbReference>
<accession>A0A139I7R6</accession>
<dbReference type="InterPro" id="IPR023213">
    <property type="entry name" value="CAT-like_dom_sf"/>
</dbReference>
<dbReference type="InterPro" id="IPR045851">
    <property type="entry name" value="AMP-bd_C_sf"/>
</dbReference>
<dbReference type="Gene3D" id="3.30.559.10">
    <property type="entry name" value="Chloramphenicol acetyltransferase-like domain"/>
    <property type="match status" value="6"/>
</dbReference>
<dbReference type="SMART" id="SM01294">
    <property type="entry name" value="PKS_PP_betabranch"/>
    <property type="match status" value="1"/>
</dbReference>
<dbReference type="EMBL" id="LFZO01000241">
    <property type="protein sequence ID" value="KXT10736.1"/>
    <property type="molecule type" value="Genomic_DNA"/>
</dbReference>
<dbReference type="Pfam" id="PF00668">
    <property type="entry name" value="Condensation"/>
    <property type="match status" value="6"/>
</dbReference>
<dbReference type="PROSITE" id="PS50075">
    <property type="entry name" value="CARRIER"/>
    <property type="match status" value="5"/>
</dbReference>
<dbReference type="PROSITE" id="PS00455">
    <property type="entry name" value="AMP_BINDING"/>
    <property type="match status" value="1"/>
</dbReference>
<dbReference type="STRING" id="113226.A0A139I7R6"/>
<evidence type="ECO:0000256" key="3">
    <source>
        <dbReference type="ARBA" id="ARBA00022553"/>
    </source>
</evidence>
<dbReference type="Pfam" id="PF00501">
    <property type="entry name" value="AMP-binding"/>
    <property type="match status" value="3"/>
</dbReference>
<proteinExistence type="inferred from homology"/>
<sequence length="4913" mass="539321">MLDTCNNNNNNNNDDDDDDDDQTLANMAVALSISNATPRKLPGPKLLHHLPPRHAKSHVPAIHHTSDDASSTTLTYADLHDRSDALAHCIASAVTHSTANGKRFIVPLLIPQGPHLYISQLAILKAGGAFCPIALDAPEERLRFILADVHACLLLTTTAASSHHLPDMREGIQVIQVDQLLPQLPPAENIHRPVVPEDPAYVMYTSGSTGQPKGVLLSHSAATQALLAHHPHIPRFRRFLQFASPTFDVSVFEIFFPWLREATLVSCDRPRMLNDLAAVINDLGVDACELTPSVASSLLRRRESVPALKVLLTIGEMLKPSVVEEFGGDSAQRAILHGMYGPTEATIHCTLQTNFPKSLPCASIGIPLDTVSAFIVRPLEESGGQHVPIPDILPLGEEGELAVGGHQLADGYLNRDEQTKAAFVPHPQHGILYRTGDRARMLPDGTFECLGRISTGQVKLRGQRIELGEIEHVVFKTPGCHDVVAEVIGGILVAFCVSVDASLTASDIFQTCRAWLPAFMIPGDVVVLDSLPYLASGKCDRKALRAHYEMRQTSDKTNASTDVPLHLKEVLSAIEVVLSVSAQPNSSLPGLGLDSISSIRIASELKRQGLAQLDAGRLLAARTPLDICSLIQDMTDDARSESFRLQGNEHSYKAAVEKQLREVLSASDLSAVADVFPCTGTQTAMLAETSKNGQAYCNWVEFLLPDLQDCAALRHALHTLSEAHHLLRSGFVAVSGFSWSYINVVWSSLAVAQVKEVSHFDYNFRIESDADLLRPVRFQLVRDAKGCRLLLLAHHALYDQWAIDVFRRDLSAVLSGRPDINPTPFKAVSDYQVAFEKLDTASVTLDFWQEHLRDVATIVLPTLRGQHKEHGLMRTSWRQTTARTSEMRRKALALNCSTPAIFQASLALVLGAYTGTTDVVFGTVLSGRTIPVQGIDSVFGPCLATLPSRIDLGTTRTNADLLGEMTRSGRAMQDNMLVSTTAIRQAADLSPGTTLFDTLFVWQETAIDLPEVAETVTLTNSRDQLEFKLVLEFEPTSTDIRIRATYDQSLIDAHQADLIVDQVAHVALAVVDNPEHAVADISTLLPTSLLSIANPEPISYGNTFELTTVIDQRAKEHPEATAILFATDLEASPPVADSISYADLVARANRMARHFAAEGLQPQGIAVICMEKCIDLYVAMLASFKCGAGYLPLVPETPAARIKSILAQGNVHLCVCDAETAPGFRIIDNVRTVDLTTANLPDGSSSLQVEQAGSRISYAVFTSGSTGQPKGVAVTMGNLKGNLAVLSELYQVSPGDRLLQSCSQAFDVSVFEIFFAFYSGMCLCSATKEVMFRDFEQSIHRFRATHLSLTPTVATLANPSNVPSVKFLVTAGEGITEKVHKTWAGHGLHQGYGPSETTNICSINMNVSPTDVLGNIGPPFRNTSAFVIAPEHEFRILPAGAYGEFAFGGEQVFRGYVGRDDLNAEKIITHPTYGRIYRSGDMGRILSDGTLLISGRLDDQVKIRGNRVELGEINALLSNHSAVADCATILLGDKSSTQMLATFWVPATVRSDPAEPCALASSATDHTSILFGLLESSLPAYMIPSILVPLTRLPVTAQGKLDKRKLREIPGQLDSNIKNTLSRSQDTPDGDPPSTSIEQALASALSSLLEIDIFSISRSISFFSLGLNSLNAIQYAKAIETKLSTRLSVGSILRNPSVARLARMISGHHGVDSSVASVNVRGVFSEDAVKEIRKFYAEKHLKVEAVLPCTPLQEAMLSVGLAQYSSAYCNTTRVNVGGNMEKIKLCWHTLTSRHAILRTSFVETATAEHPFAQVVLQDPPVAWHSMERDASRSPANGYTDGLANGQAKDHNAQSLRPTQVSARDPIRIEEDGTMLYIQMHHALYDGISMANVLGEMRSLYQGHQLPPPLSFEPFLEQVLAQNNKNATDFWSTQISGFAAHPFPRISNSHVQREHTYNHTLALSPRELDLFSERHACTSLAVLQTAWTKTLACAQAVSDICFGNVVSGRSVPVQDVDRLVAPCFNTMPLRIRMDLYRTNLDLIRGLHDMNLKCLPFQLTAPRRIQALSATPSTPLFDSLLLLQPPQSDEHAWDIAEDDMDMGIPLVMEAAPCGDRFELQVHYLPAKVPDELVPVIADAFAASLVACTKYPSSSIDYLGEFNVAGLAAKLAAAHTSRVEHEASGPQDGHHVPWTDEERLIRDAFAGLARLDRSRITKHTSLYQIGLDSLNAVQIASRLRKEGLRVNAADVMQYATPSTLAEYLTTSHIDSQGQPSGVDLAAFEARHKRHLVRSLRLQNDQLEAIRPCTSVQSGMLAQFIQSQGSHYFNHSTFEVPDGVDVGQIRAAWAEVQNRHQVLRMGFAQLDNAEQPFAMLIYRPASCLETIFLDFEGVSAADLEEKATGEQVLQSLHLPAWRVSLSNSAAGRQMRVSLHHALYDADSLSILFSDFARALDGDELGPSLDLDASLKAQLEGSVQVKTKSEEFWKTALQSSHLVRFPNLTPTIVEKSRASSSEVKLTLNAEELDRFCRRQGVTIQALGQSIWALLLAAYFGEPDVTFGTVFAGATMSSSRQIAFPSISTLPVYCNTDKEPIAVIKDMVSYNASAQRYRFSSLSDIQRFAGSAGHALFDTIFVYQKTPDPDAPTFEWKPIRNELGIDYAISLELEHADGGKLRLRLTHETRTIPDSHASLILQQYNMLLRRIVRNEKAGGDCSAALMSTVSAKQPTIPCEVDLLHGFVERGARAHPDKVALEFIYDLGGTHKSKETWTYRDLDRRSNQIAHLICQRGIRLDSTIAVCMTKCPEAAFAFVGILKAGCAFLAMDPDLPLARRQFIAEDSRSQLLFVNQGQRKADNMERVVPIVELSEDMLPGYPESSPDIAPIHAQSTSYCLYTSGTTGNPKGCELSHENAVQAMVSFQRLFTDHWTDSSRWLQFASYWFDVSVLEHFWSWSVGITVVGAPRDVVLEDLPAFIRAAQITHIDLTPSLARLLKPEDVPSLHGHVFITGGEALKQEIIDAWGPLHTVYNGYGPTEATIGVTMNPHIGPDAKPSNIGPPFDNVGAYVFKPGTDEVVMRGAVGELCVSGKLVGKGYLNRPDLTVKAFPFLARYGEKVYRTGDLVRLLADDSVCFVGRQDTQAKLRGQRLEIGEIDAVIKQSTAGIADVASLVVKSDEGAREMLVSFLVLSDARSRDLDIVDLQPTGELVSTADRACRDHLPGYMVPTHIIPVTRIPLTVNNKVDTKRLISLFASLTTKDLQTLKGNTSADRNLRPAERKVAKILAQLLSIDADDVLPASNIYSLGLSSVSAINFTSLLKRSGFRNASVATVMNNQNVDRLATALTKDIDGSREEQSAVMQAQLSISAFAQRHRSTAAEAMDINVADIESLAPCTPLQEGLLIESLKTAQRPYFNHFLYQLHAVDVQKLEKAIKGTYQLLSILRTSFVDTDDGFIQVVLRKHRCPFKMVTIGNDDIGLYLSERRDEWSGRATQDVREPLQMLIVTGQQGQFLSIFIHHALYDGISWGLIMDRLADTYTGASEVDCGPDFHDAIAYGPLCRRKDAKMFWQMRMQDFHYSPLAILCDQPLEQDIHLRKALPFLEKLESVRKDIGVSQQAMLQAAFTVALHQVAPHTQSYGVVLSGRSVPLERAEQVIGPMFNTVPFAIDVQSTDTWDQYIQRCHKSNSACLAFQHTPLRDIRKHCGRDPADPMFDVLFVFQRPETSKSAAHELFQAVDTEVAAEYPLAFEVELDPSGNLCATVAARGGFATESTLLQLTDTFEKALTALSADADQAINDRFTVSRNSVSSTPTQGPDMTMLDGVIDFEWTKDALRLRGIIAQVVGCDEESIDEHMAIYTLGLDSIDAVKLASRMKRAGLAVPVSKLLQAQTIPRMLDELETKNDAASSSKPQSKLKILEQQLRGIWPVKSETIEKIVPAAPGQEALIADMVRSDFRDYYNSDILKLRTDLDLTKLTHAWQTVVDASSILRTSFLEIEDLDIDVTYAQVIHKPARVRLDFFEASSLQDLDRYIERVRLDVRKTFTTTPPLRLAIATVLEDRYLILSLAHAQYDGHSLALLHEDVNKAYEGSFRARPSCEEVIEMALDSTSDESTAFWRNALAGTKLTSFTNAKAAPGSTTYHAERASAVPAVDARKVCKQIGVSLQALAQSAWALLLAHYEHELEVTFGVVLACRESEEAEQVLFPTMNTVPIRASLHGTSRELLQHVQGTINEIRLFQRTPLRSIQAACATVVDSSKSNMNGLFDTLFVYQNRGDSAPTTQALYESVGGDANVGYPVAVEVEAVGDDVIIRTSCKAYALDQEATDALVKRFDHVLSHLVETPDEPTVQLTGDGVSICGLPAFPLQMASLSRQTTREAAIIDDSDEESDMESASTDAIRSALAQVSKLNVQEVSSTTSLESIGIDSISAIKVAAILRKESIKLSVSDILKAQTPKRMAVMVDVVPTSSQAKGASRDNTVSSALRGLDVGTLCRDTGIEERNVEAILSATAGQEYMLSMWQKSGGELFYPTFRYHVKTHHPKGRIHDAWQELLQCSPILRTAMVYQPDFEPSLLQVVLKTVSERPSKAGLRPMASLSITETAEGFDLALSIHHALYDAVSLQLLLGQLQDLANARVVPLPTVTFKEFVAASCNTDGQQSRQHFWQRYLAAFTPPQLSQPRDDATRKVQIFRPAAFDSGEKLERHARVKGVTVQALLFAVYAKAYASRARTPRDGSQDVVVGIYLANRTNLAELDQLAAPTLNLLPLRVRSPRKTALVEVAKQIDADIKKIGTAENSSASLKEIYEWTGVRVDTFVNFLRMPEHDSDTPANGTDETKFTQHHDDEWTSEIIRVVDPELPQDFQMPSGLDQFRAGEAYLDAVDLEVSISSDGKISIGLFAKEDMVSLKEGEEWVEEILEGLGSFHRE</sequence>
<dbReference type="CDD" id="cd05918">
    <property type="entry name" value="A_NRPS_SidN3_like"/>
    <property type="match status" value="2"/>
</dbReference>
<feature type="domain" description="Carrier" evidence="7">
    <location>
        <begin position="4381"/>
        <end position="4454"/>
    </location>
</feature>
<feature type="compositionally biased region" description="Low complexity" evidence="6">
    <location>
        <begin position="1"/>
        <end position="12"/>
    </location>
</feature>
<dbReference type="SUPFAM" id="SSF47336">
    <property type="entry name" value="ACP-like"/>
    <property type="match status" value="5"/>
</dbReference>
<keyword evidence="3" id="KW-0597">Phosphoprotein</keyword>
<dbReference type="InterPro" id="IPR010071">
    <property type="entry name" value="AA_adenyl_dom"/>
</dbReference>
<dbReference type="FunFam" id="3.30.300.30:FF:000015">
    <property type="entry name" value="Nonribosomal peptide synthase SidD"/>
    <property type="match status" value="1"/>
</dbReference>
<dbReference type="InterPro" id="IPR042099">
    <property type="entry name" value="ANL_N_sf"/>
</dbReference>
<dbReference type="InterPro" id="IPR001242">
    <property type="entry name" value="Condensation_dom"/>
</dbReference>
<keyword evidence="9" id="KW-1185">Reference proteome</keyword>
<dbReference type="GO" id="GO:0010106">
    <property type="term" value="P:cellular response to iron ion starvation"/>
    <property type="evidence" value="ECO:0007669"/>
    <property type="project" value="UniProtKB-ARBA"/>
</dbReference>
<organism evidence="8 9">
    <name type="scientific">Pseudocercospora musae</name>
    <dbReference type="NCBI Taxonomy" id="113226"/>
    <lineage>
        <taxon>Eukaryota</taxon>
        <taxon>Fungi</taxon>
        <taxon>Dikarya</taxon>
        <taxon>Ascomycota</taxon>
        <taxon>Pezizomycotina</taxon>
        <taxon>Dothideomycetes</taxon>
        <taxon>Dothideomycetidae</taxon>
        <taxon>Mycosphaerellales</taxon>
        <taxon>Mycosphaerellaceae</taxon>
        <taxon>Pseudocercospora</taxon>
    </lineage>
</organism>
<dbReference type="PANTHER" id="PTHR45527">
    <property type="entry name" value="NONRIBOSOMAL PEPTIDE SYNTHETASE"/>
    <property type="match status" value="1"/>
</dbReference>
<dbReference type="PROSITE" id="PS00012">
    <property type="entry name" value="PHOSPHOPANTETHEINE"/>
    <property type="match status" value="4"/>
</dbReference>
<dbReference type="GO" id="GO:0043041">
    <property type="term" value="P:amino acid activation for nonribosomal peptide biosynthetic process"/>
    <property type="evidence" value="ECO:0007669"/>
    <property type="project" value="TreeGrafter"/>
</dbReference>
<evidence type="ECO:0000256" key="2">
    <source>
        <dbReference type="ARBA" id="ARBA00022450"/>
    </source>
</evidence>
<feature type="domain" description="Carrier" evidence="7">
    <location>
        <begin position="3267"/>
        <end position="3341"/>
    </location>
</feature>
<dbReference type="InterPro" id="IPR000873">
    <property type="entry name" value="AMP-dep_synth/lig_dom"/>
</dbReference>
<comment type="pathway">
    <text evidence="1">Siderophore biosynthesis.</text>
</comment>
<feature type="region of interest" description="Disordered" evidence="6">
    <location>
        <begin position="1"/>
        <end position="21"/>
    </location>
</feature>
<dbReference type="Gene3D" id="3.30.300.30">
    <property type="match status" value="3"/>
</dbReference>
<keyword evidence="2" id="KW-0596">Phosphopantetheine</keyword>
<dbReference type="InterPro" id="IPR020806">
    <property type="entry name" value="PKS_PP-bd"/>
</dbReference>
<keyword evidence="4" id="KW-0436">Ligase</keyword>
<dbReference type="GO" id="GO:0016874">
    <property type="term" value="F:ligase activity"/>
    <property type="evidence" value="ECO:0007669"/>
    <property type="project" value="UniProtKB-KW"/>
</dbReference>
<dbReference type="FunFam" id="3.30.300.30:FF:000033">
    <property type="entry name" value="Nonribosomal siderophore peptide synthase SidC"/>
    <property type="match status" value="1"/>
</dbReference>
<dbReference type="InterPro" id="IPR036736">
    <property type="entry name" value="ACP-like_sf"/>
</dbReference>
<feature type="domain" description="Carrier" evidence="7">
    <location>
        <begin position="3820"/>
        <end position="3893"/>
    </location>
</feature>
<dbReference type="FunFam" id="3.40.50.12780:FF:000024">
    <property type="entry name" value="Nonribosomal siderophore peptide synthase SidC"/>
    <property type="match status" value="2"/>
</dbReference>
<gene>
    <name evidence="8" type="ORF">AC579_2735</name>
</gene>
<dbReference type="InterPro" id="IPR006162">
    <property type="entry name" value="Ppantetheine_attach_site"/>
</dbReference>
<evidence type="ECO:0000256" key="1">
    <source>
        <dbReference type="ARBA" id="ARBA00004924"/>
    </source>
</evidence>
<dbReference type="PANTHER" id="PTHR45527:SF1">
    <property type="entry name" value="FATTY ACID SYNTHASE"/>
    <property type="match status" value="1"/>
</dbReference>
<dbReference type="Proteomes" id="UP000073492">
    <property type="component" value="Unassembled WGS sequence"/>
</dbReference>
<dbReference type="SUPFAM" id="SSF52777">
    <property type="entry name" value="CoA-dependent acyltransferases"/>
    <property type="match status" value="12"/>
</dbReference>
<dbReference type="OrthoDB" id="416786at2759"/>
<dbReference type="InterPro" id="IPR009081">
    <property type="entry name" value="PP-bd_ACP"/>
</dbReference>
<dbReference type="Gene3D" id="3.30.559.30">
    <property type="entry name" value="Nonribosomal peptide synthetase, condensation domain"/>
    <property type="match status" value="6"/>
</dbReference>
<dbReference type="NCBIfam" id="TIGR01733">
    <property type="entry name" value="AA-adenyl-dom"/>
    <property type="match status" value="2"/>
</dbReference>
<reference evidence="8 9" key="1">
    <citation type="submission" date="2015-07" db="EMBL/GenBank/DDBJ databases">
        <title>Comparative genomics of the Sigatoka disease complex on banana suggests a link between parallel evolutionary changes in Pseudocercospora fijiensis and Pseudocercospora eumusae and increased virulence on the banana host.</title>
        <authorList>
            <person name="Chang T.-C."/>
            <person name="Salvucci A."/>
            <person name="Crous P.W."/>
            <person name="Stergiopoulos I."/>
        </authorList>
    </citation>
    <scope>NUCLEOTIDE SEQUENCE [LARGE SCALE GENOMIC DNA]</scope>
    <source>
        <strain evidence="8 9">CBS 116634</strain>
    </source>
</reference>
<protein>
    <recommendedName>
        <fullName evidence="7">Carrier domain-containing protein</fullName>
    </recommendedName>
</protein>
<dbReference type="Gene3D" id="3.40.50.12780">
    <property type="entry name" value="N-terminal domain of ligase-like"/>
    <property type="match status" value="3"/>
</dbReference>
<dbReference type="GO" id="GO:0031177">
    <property type="term" value="F:phosphopantetheine binding"/>
    <property type="evidence" value="ECO:0007669"/>
    <property type="project" value="InterPro"/>
</dbReference>
<dbReference type="Gene3D" id="1.10.1200.10">
    <property type="entry name" value="ACP-like"/>
    <property type="match status" value="5"/>
</dbReference>
<evidence type="ECO:0000313" key="8">
    <source>
        <dbReference type="EMBL" id="KXT10736.1"/>
    </source>
</evidence>
<dbReference type="GO" id="GO:0005737">
    <property type="term" value="C:cytoplasm"/>
    <property type="evidence" value="ECO:0007669"/>
    <property type="project" value="TreeGrafter"/>
</dbReference>
<dbReference type="Pfam" id="PF00550">
    <property type="entry name" value="PP-binding"/>
    <property type="match status" value="5"/>
</dbReference>
<dbReference type="SMART" id="SM00823">
    <property type="entry name" value="PKS_PP"/>
    <property type="match status" value="5"/>
</dbReference>
<name>A0A139I7R6_9PEZI</name>
<comment type="caution">
    <text evidence="8">The sequence shown here is derived from an EMBL/GenBank/DDBJ whole genome shotgun (WGS) entry which is preliminary data.</text>
</comment>
<dbReference type="SUPFAM" id="SSF56801">
    <property type="entry name" value="Acetyl-CoA synthetase-like"/>
    <property type="match status" value="3"/>
</dbReference>
<evidence type="ECO:0000256" key="6">
    <source>
        <dbReference type="SAM" id="MobiDB-lite"/>
    </source>
</evidence>
<evidence type="ECO:0000259" key="7">
    <source>
        <dbReference type="PROSITE" id="PS50075"/>
    </source>
</evidence>
<evidence type="ECO:0000256" key="5">
    <source>
        <dbReference type="ARBA" id="ARBA00029454"/>
    </source>
</evidence>
<dbReference type="GO" id="GO:0031169">
    <property type="term" value="P:ferrichrome biosynthetic process"/>
    <property type="evidence" value="ECO:0007669"/>
    <property type="project" value="UniProtKB-ARBA"/>
</dbReference>
<comment type="similarity">
    <text evidence="5">Belongs to the NRP synthetase family.</text>
</comment>